<name>A0A835I6P3_9MAGN</name>
<sequence>MFQSPDLYKVYAEDLKNSRIQCKDATDADKKLVALKVTFKSYGGSGTGGQLGEQSKVVCSYLELWLIVLLNNCLSASLALCLNSPSLISSVASSSPERRRVAGRALGELLVLGESTYVDYSHFVKRAKRHKYWKKTINGRLTGKSRAFVQELRVHGSLPLVKSLRPRASESMAVLRDVEPWLRSWSPWSSYRWSRAIGKELYIHDTCFTVGQEPSPRASQPNAAFTVVKRPFLKICRAHRRLTAGQEPVKELQSPWNLFQVKSLHLASEPMSAF</sequence>
<accession>A0A835I6P3</accession>
<protein>
    <submittedName>
        <fullName evidence="1">Uncharacterized protein</fullName>
    </submittedName>
</protein>
<gene>
    <name evidence="1" type="ORF">IFM89_023918</name>
</gene>
<dbReference type="EMBL" id="JADFTS010000004">
    <property type="protein sequence ID" value="KAF9610662.1"/>
    <property type="molecule type" value="Genomic_DNA"/>
</dbReference>
<comment type="caution">
    <text evidence="1">The sequence shown here is derived from an EMBL/GenBank/DDBJ whole genome shotgun (WGS) entry which is preliminary data.</text>
</comment>
<dbReference type="AlphaFoldDB" id="A0A835I6P3"/>
<reference evidence="1 2" key="1">
    <citation type="submission" date="2020-10" db="EMBL/GenBank/DDBJ databases">
        <title>The Coptis chinensis genome and diversification of protoberbering-type alkaloids.</title>
        <authorList>
            <person name="Wang B."/>
            <person name="Shu S."/>
            <person name="Song C."/>
            <person name="Liu Y."/>
        </authorList>
    </citation>
    <scope>NUCLEOTIDE SEQUENCE [LARGE SCALE GENOMIC DNA]</scope>
    <source>
        <strain evidence="1">HL-2020</strain>
        <tissue evidence="1">Leaf</tissue>
    </source>
</reference>
<proteinExistence type="predicted"/>
<keyword evidence="2" id="KW-1185">Reference proteome</keyword>
<evidence type="ECO:0000313" key="1">
    <source>
        <dbReference type="EMBL" id="KAF9610662.1"/>
    </source>
</evidence>
<evidence type="ECO:0000313" key="2">
    <source>
        <dbReference type="Proteomes" id="UP000631114"/>
    </source>
</evidence>
<dbReference type="Proteomes" id="UP000631114">
    <property type="component" value="Unassembled WGS sequence"/>
</dbReference>
<organism evidence="1 2">
    <name type="scientific">Coptis chinensis</name>
    <dbReference type="NCBI Taxonomy" id="261450"/>
    <lineage>
        <taxon>Eukaryota</taxon>
        <taxon>Viridiplantae</taxon>
        <taxon>Streptophyta</taxon>
        <taxon>Embryophyta</taxon>
        <taxon>Tracheophyta</taxon>
        <taxon>Spermatophyta</taxon>
        <taxon>Magnoliopsida</taxon>
        <taxon>Ranunculales</taxon>
        <taxon>Ranunculaceae</taxon>
        <taxon>Coptidoideae</taxon>
        <taxon>Coptis</taxon>
    </lineage>
</organism>